<dbReference type="Pfam" id="PF13302">
    <property type="entry name" value="Acetyltransf_3"/>
    <property type="match status" value="1"/>
</dbReference>
<dbReference type="EC" id="2.-.-.-" evidence="2"/>
<gene>
    <name evidence="2" type="ORF">V0U35_04635</name>
</gene>
<reference evidence="2 3" key="1">
    <citation type="submission" date="2024-01" db="EMBL/GenBank/DDBJ databases">
        <title>Hyphobacterium bacterium isolated from marine sediment.</title>
        <authorList>
            <person name="Zhao S."/>
        </authorList>
    </citation>
    <scope>NUCLEOTIDE SEQUENCE [LARGE SCALE GENOMIC DNA]</scope>
    <source>
        <strain evidence="2 3">Y60-23</strain>
    </source>
</reference>
<organism evidence="2 3">
    <name type="scientific">Hyphobacterium marinum</name>
    <dbReference type="NCBI Taxonomy" id="3116574"/>
    <lineage>
        <taxon>Bacteria</taxon>
        <taxon>Pseudomonadati</taxon>
        <taxon>Pseudomonadota</taxon>
        <taxon>Alphaproteobacteria</taxon>
        <taxon>Maricaulales</taxon>
        <taxon>Maricaulaceae</taxon>
        <taxon>Hyphobacterium</taxon>
    </lineage>
</organism>
<dbReference type="Gene3D" id="3.40.630.30">
    <property type="match status" value="1"/>
</dbReference>
<comment type="caution">
    <text evidence="2">The sequence shown here is derived from an EMBL/GenBank/DDBJ whole genome shotgun (WGS) entry which is preliminary data.</text>
</comment>
<dbReference type="PANTHER" id="PTHR43610">
    <property type="entry name" value="BLL6696 PROTEIN"/>
    <property type="match status" value="1"/>
</dbReference>
<evidence type="ECO:0000313" key="3">
    <source>
        <dbReference type="Proteomes" id="UP001310692"/>
    </source>
</evidence>
<feature type="domain" description="N-acetyltransferase" evidence="1">
    <location>
        <begin position="14"/>
        <end position="150"/>
    </location>
</feature>
<name>A0ABU7LWL5_9PROT</name>
<dbReference type="InterPro" id="IPR000182">
    <property type="entry name" value="GNAT_dom"/>
</dbReference>
<dbReference type="GO" id="GO:0016740">
    <property type="term" value="F:transferase activity"/>
    <property type="evidence" value="ECO:0007669"/>
    <property type="project" value="UniProtKB-KW"/>
</dbReference>
<dbReference type="InterPro" id="IPR016181">
    <property type="entry name" value="Acyl_CoA_acyltransferase"/>
</dbReference>
<dbReference type="Proteomes" id="UP001310692">
    <property type="component" value="Unassembled WGS sequence"/>
</dbReference>
<accession>A0ABU7LWL5</accession>
<keyword evidence="2" id="KW-0808">Transferase</keyword>
<sequence length="199" mass="22746">MNLTPQVLENDFVCLEPMEERHREILRPLAADEDIWSLMTLRGYGPYFDDWFSLMLKTQADGSQISHVVWRKRTGEAVGHSAYLVISPTNARAEIGWTWYTASARATEVNPACKHLLLGRLFDCGAERAELKTHGLNKRSQGAMLKMGAKYEGTLRRQMRTWRGDLRDTVWFSVLKDEWPAVRDGLDDRLADYSNPAAT</sequence>
<proteinExistence type="predicted"/>
<protein>
    <submittedName>
        <fullName evidence="2">GNAT family protein</fullName>
        <ecNumber evidence="2">2.-.-.-</ecNumber>
    </submittedName>
</protein>
<dbReference type="PANTHER" id="PTHR43610:SF1">
    <property type="entry name" value="N-ACETYLTRANSFERASE DOMAIN-CONTAINING PROTEIN"/>
    <property type="match status" value="1"/>
</dbReference>
<dbReference type="RefSeq" id="WP_330195487.1">
    <property type="nucleotide sequence ID" value="NZ_JAZDRO010000001.1"/>
</dbReference>
<dbReference type="EMBL" id="JAZDRO010000001">
    <property type="protein sequence ID" value="MEE2565958.1"/>
    <property type="molecule type" value="Genomic_DNA"/>
</dbReference>
<evidence type="ECO:0000313" key="2">
    <source>
        <dbReference type="EMBL" id="MEE2565958.1"/>
    </source>
</evidence>
<evidence type="ECO:0000259" key="1">
    <source>
        <dbReference type="Pfam" id="PF13302"/>
    </source>
</evidence>
<keyword evidence="3" id="KW-1185">Reference proteome</keyword>
<dbReference type="SUPFAM" id="SSF55729">
    <property type="entry name" value="Acyl-CoA N-acyltransferases (Nat)"/>
    <property type="match status" value="1"/>
</dbReference>